<dbReference type="Proteomes" id="UP000062973">
    <property type="component" value="Chromosome"/>
</dbReference>
<dbReference type="PANTHER" id="PTHR48228">
    <property type="entry name" value="SUCCINYL-COA--D-CITRAMALATE COA-TRANSFERASE"/>
    <property type="match status" value="1"/>
</dbReference>
<dbReference type="RefSeq" id="WP_017987134.1">
    <property type="nucleotide sequence ID" value="NZ_AQUL01000001.1"/>
</dbReference>
<dbReference type="SUPFAM" id="SSF89796">
    <property type="entry name" value="CoA-transferase family III (CaiB/BaiF)"/>
    <property type="match status" value="1"/>
</dbReference>
<keyword evidence="2" id="KW-1185">Reference proteome</keyword>
<dbReference type="Pfam" id="PF02515">
    <property type="entry name" value="CoA_transf_3"/>
    <property type="match status" value="1"/>
</dbReference>
<dbReference type="InterPro" id="IPR023606">
    <property type="entry name" value="CoA-Trfase_III_dom_1_sf"/>
</dbReference>
<dbReference type="EMBL" id="CP009110">
    <property type="protein sequence ID" value="AIJ21268.1"/>
    <property type="molecule type" value="Genomic_DNA"/>
</dbReference>
<dbReference type="Gene3D" id="3.30.1540.10">
    <property type="entry name" value="formyl-coa transferase, domain 3"/>
    <property type="match status" value="1"/>
</dbReference>
<accession>A0A076MK82</accession>
<dbReference type="InterPro" id="IPR003673">
    <property type="entry name" value="CoA-Trfase_fam_III"/>
</dbReference>
<dbReference type="PANTHER" id="PTHR48228:SF5">
    <property type="entry name" value="ALPHA-METHYLACYL-COA RACEMASE"/>
    <property type="match status" value="1"/>
</dbReference>
<proteinExistence type="predicted"/>
<dbReference type="eggNOG" id="COG1804">
    <property type="taxonomic scope" value="Bacteria"/>
</dbReference>
<dbReference type="PATRIC" id="fig|1068978.7.peg.1239"/>
<evidence type="ECO:0000313" key="2">
    <source>
        <dbReference type="Proteomes" id="UP000062973"/>
    </source>
</evidence>
<protein>
    <submittedName>
        <fullName evidence="1">CAIB/BAIF family protein</fullName>
    </submittedName>
</protein>
<gene>
    <name evidence="1" type="primary">mcr</name>
    <name evidence="1" type="ORF">AMETH_1176</name>
</gene>
<reference evidence="1 2" key="1">
    <citation type="submission" date="2014-07" db="EMBL/GenBank/DDBJ databases">
        <title>Whole Genome Sequence of the Amycolatopsis methanolica 239.</title>
        <authorList>
            <person name="Tang B."/>
        </authorList>
    </citation>
    <scope>NUCLEOTIDE SEQUENCE [LARGE SCALE GENOMIC DNA]</scope>
    <source>
        <strain evidence="1 2">239</strain>
    </source>
</reference>
<dbReference type="InterPro" id="IPR050509">
    <property type="entry name" value="CoA-transferase_III"/>
</dbReference>
<dbReference type="InterPro" id="IPR044855">
    <property type="entry name" value="CoA-Trfase_III_dom3_sf"/>
</dbReference>
<dbReference type="AlphaFoldDB" id="A0A076MK82"/>
<dbReference type="KEGG" id="amq:AMETH_1176"/>
<organism evidence="1 2">
    <name type="scientific">Amycolatopsis methanolica 239</name>
    <dbReference type="NCBI Taxonomy" id="1068978"/>
    <lineage>
        <taxon>Bacteria</taxon>
        <taxon>Bacillati</taxon>
        <taxon>Actinomycetota</taxon>
        <taxon>Actinomycetes</taxon>
        <taxon>Pseudonocardiales</taxon>
        <taxon>Pseudonocardiaceae</taxon>
        <taxon>Amycolatopsis</taxon>
        <taxon>Amycolatopsis methanolica group</taxon>
    </lineage>
</organism>
<evidence type="ECO:0000313" key="1">
    <source>
        <dbReference type="EMBL" id="AIJ21268.1"/>
    </source>
</evidence>
<dbReference type="HOGENOM" id="CLU_033975_5_0_11"/>
<sequence length="389" mass="40964">MAGPLAGVTVLEIAGIGPGPFCGMMLADMGARVIRVDRADAVTEPPDPRARHEILNRGKQSIAVDLKHPEGVATVLRLAETADAMFEGFRPGVAERLGIGPKDCHARNPALVYGRMTGWGQDGPYAQQAGHDITYLAVAGALHPIGRDSGGPVPPLNVVGDFGGGGMLLAFGIVCALLEARTSGKGQVIDAAIVDGAAVLTAMMHGMLADGRWSTRRGENLLDSGCPYYDVYRCADGEYVAVGALEDKFFAELVDGLGVSDDPVFGPGRTDPSRWPAIRRRLTEIFASDTRQEWAARFGSGDACVAPVLSLTEASGDVHNQRRVVFDETAGFVQPNPAPRFDRTPAGQVGVAPYPGEHTTAVLAAAGYADADIERLERLGAVRGVGARR</sequence>
<dbReference type="STRING" id="1068978.AMETH_1176"/>
<dbReference type="OrthoDB" id="9797653at2"/>
<name>A0A076MK82_AMYME</name>
<dbReference type="GO" id="GO:0003824">
    <property type="term" value="F:catalytic activity"/>
    <property type="evidence" value="ECO:0007669"/>
    <property type="project" value="InterPro"/>
</dbReference>
<dbReference type="Gene3D" id="3.40.50.10540">
    <property type="entry name" value="Crotonobetainyl-coa:carnitine coa-transferase, domain 1"/>
    <property type="match status" value="1"/>
</dbReference>